<sequence>MVRLSGSTCNSNYFPDDGTVSRHPCTLDADENSHRPIVCPPRFPTTATELGTSPIGRRIIKVSVAFLTGTHGSPLHGYSTPINPRQSASACSLLRLGSSPNDDLTEFLLHSNANGIALLFSSPSAPESWHPRRDAVSFLNNLQNQRNNASSKPHWLKEYVTTTDRRFAGPALRGEICATPSPSLSSFTNSGTLGELSLLGCTRVLGQSILHAPMLNGDGSCAQDTLMQQLTNAIRNSPAC</sequence>
<reference evidence="1 2" key="1">
    <citation type="submission" date="2019-04" db="EMBL/GenBank/DDBJ databases">
        <title>Annotation for the trematode Fasciola gigantica.</title>
        <authorList>
            <person name="Choi Y.-J."/>
        </authorList>
    </citation>
    <scope>NUCLEOTIDE SEQUENCE [LARGE SCALE GENOMIC DNA]</scope>
    <source>
        <strain evidence="1">Uganda_cow_1</strain>
    </source>
</reference>
<evidence type="ECO:0000313" key="2">
    <source>
        <dbReference type="Proteomes" id="UP000316759"/>
    </source>
</evidence>
<keyword evidence="2" id="KW-1185">Reference proteome</keyword>
<gene>
    <name evidence="1" type="ORF">FGIG_11475</name>
</gene>
<protein>
    <submittedName>
        <fullName evidence="1">Uncharacterized protein</fullName>
    </submittedName>
</protein>
<proteinExistence type="predicted"/>
<organism evidence="1 2">
    <name type="scientific">Fasciola gigantica</name>
    <name type="common">Giant liver fluke</name>
    <dbReference type="NCBI Taxonomy" id="46835"/>
    <lineage>
        <taxon>Eukaryota</taxon>
        <taxon>Metazoa</taxon>
        <taxon>Spiralia</taxon>
        <taxon>Lophotrochozoa</taxon>
        <taxon>Platyhelminthes</taxon>
        <taxon>Trematoda</taxon>
        <taxon>Digenea</taxon>
        <taxon>Plagiorchiida</taxon>
        <taxon>Echinostomata</taxon>
        <taxon>Echinostomatoidea</taxon>
        <taxon>Fasciolidae</taxon>
        <taxon>Fasciola</taxon>
    </lineage>
</organism>
<dbReference type="OrthoDB" id="10055441at2759"/>
<comment type="caution">
    <text evidence="1">The sequence shown here is derived from an EMBL/GenBank/DDBJ whole genome shotgun (WGS) entry which is preliminary data.</text>
</comment>
<name>A0A504YYW7_FASGI</name>
<accession>A0A504YYW7</accession>
<dbReference type="Proteomes" id="UP000316759">
    <property type="component" value="Unassembled WGS sequence"/>
</dbReference>
<dbReference type="EMBL" id="SUNJ01002650">
    <property type="protein sequence ID" value="TPP65809.1"/>
    <property type="molecule type" value="Genomic_DNA"/>
</dbReference>
<evidence type="ECO:0000313" key="1">
    <source>
        <dbReference type="EMBL" id="TPP65809.1"/>
    </source>
</evidence>
<dbReference type="AlphaFoldDB" id="A0A504YYW7"/>